<dbReference type="InterPro" id="IPR037457">
    <property type="entry name" value="M28_QC"/>
</dbReference>
<evidence type="ECO:0000313" key="8">
    <source>
        <dbReference type="Proteomes" id="UP000772434"/>
    </source>
</evidence>
<dbReference type="EMBL" id="JADNRY010000071">
    <property type="protein sequence ID" value="KAF9067596.1"/>
    <property type="molecule type" value="Genomic_DNA"/>
</dbReference>
<dbReference type="PANTHER" id="PTHR12283:SF6">
    <property type="entry name" value="GLUTAMINYL-PEPTIDE CYCLOTRANSFERASE-RELATED"/>
    <property type="match status" value="1"/>
</dbReference>
<sequence length="431" mass="48304">MSRIRSIPTIPISLYVVLVLSSVFHFFSLSTAAYGYLPNNRLGPRSFSQLSTAQVTSLIETLDPIAGVEKHLERIMIPRVSSTPSNIVVRNYIISHLRSLNWHIAEDAFEDDTPLGRKSFVNIIATKDLKASRRVVLSAHYDSKYFAPPDDQFVGATDSAFPCALMLDLAEALNPMLEARIQHLEDDDLPPTEDEDVADTTLQLVFFDGEEAFVTWTDTDSIYGARHLADNWGSSYFSPDSLSAVTAVVPPSSRSEEEESETKGLSPRRLLPATSLTLLSTIEHLILLDLLGAKQPLIKSYFKDTAWLFSQLKDTEKRLGDMDAFVFGPGIMDAQSYVSYFRPVPVASAANVGYMGDDHLPFLRRGVPVLHLIADPFPHVWHKLTDDATALDKTTMRRWNILMRVFMGEYLGLTPMDNKREVEFREDGSKK</sequence>
<reference evidence="7" key="1">
    <citation type="submission" date="2020-11" db="EMBL/GenBank/DDBJ databases">
        <authorList>
            <consortium name="DOE Joint Genome Institute"/>
            <person name="Ahrendt S."/>
            <person name="Riley R."/>
            <person name="Andreopoulos W."/>
            <person name="Labutti K."/>
            <person name="Pangilinan J."/>
            <person name="Ruiz-Duenas F.J."/>
            <person name="Barrasa J.M."/>
            <person name="Sanchez-Garcia M."/>
            <person name="Camarero S."/>
            <person name="Miyauchi S."/>
            <person name="Serrano A."/>
            <person name="Linde D."/>
            <person name="Babiker R."/>
            <person name="Drula E."/>
            <person name="Ayuso-Fernandez I."/>
            <person name="Pacheco R."/>
            <person name="Padilla G."/>
            <person name="Ferreira P."/>
            <person name="Barriuso J."/>
            <person name="Kellner H."/>
            <person name="Castanera R."/>
            <person name="Alfaro M."/>
            <person name="Ramirez L."/>
            <person name="Pisabarro A.G."/>
            <person name="Kuo A."/>
            <person name="Tritt A."/>
            <person name="Lipzen A."/>
            <person name="He G."/>
            <person name="Yan M."/>
            <person name="Ng V."/>
            <person name="Cullen D."/>
            <person name="Martin F."/>
            <person name="Rosso M.-N."/>
            <person name="Henrissat B."/>
            <person name="Hibbett D."/>
            <person name="Martinez A.T."/>
            <person name="Grigoriev I.V."/>
        </authorList>
    </citation>
    <scope>NUCLEOTIDE SEQUENCE</scope>
    <source>
        <strain evidence="7">AH 40177</strain>
    </source>
</reference>
<dbReference type="GO" id="GO:0008233">
    <property type="term" value="F:peptidase activity"/>
    <property type="evidence" value="ECO:0007669"/>
    <property type="project" value="UniProtKB-KW"/>
</dbReference>
<dbReference type="PANTHER" id="PTHR12283">
    <property type="entry name" value="GLUTAMINYL-PEPTIDE CYCLOTRANSFERASE"/>
    <property type="match status" value="1"/>
</dbReference>
<dbReference type="Gene3D" id="3.40.630.10">
    <property type="entry name" value="Zn peptidases"/>
    <property type="match status" value="1"/>
</dbReference>
<dbReference type="EC" id="3.4.-.-" evidence="3"/>
<feature type="transmembrane region" description="Helical" evidence="5">
    <location>
        <begin position="12"/>
        <end position="37"/>
    </location>
</feature>
<comment type="similarity">
    <text evidence="3">Belongs to the peptidase M28 family.</text>
</comment>
<keyword evidence="3" id="KW-0378">Hydrolase</keyword>
<name>A0A9P5PL24_9AGAR</name>
<keyword evidence="3" id="KW-0479">Metal-binding</keyword>
<accession>A0A9P5PL24</accession>
<feature type="region of interest" description="Disordered" evidence="4">
    <location>
        <begin position="248"/>
        <end position="267"/>
    </location>
</feature>
<dbReference type="GO" id="GO:0006508">
    <property type="term" value="P:proteolysis"/>
    <property type="evidence" value="ECO:0007669"/>
    <property type="project" value="UniProtKB-KW"/>
</dbReference>
<gene>
    <name evidence="7" type="ORF">BDP27DRAFT_1225613</name>
</gene>
<keyword evidence="3" id="KW-0645">Protease</keyword>
<evidence type="ECO:0000256" key="1">
    <source>
        <dbReference type="ARBA" id="ARBA00022679"/>
    </source>
</evidence>
<organism evidence="7 8">
    <name type="scientific">Rhodocollybia butyracea</name>
    <dbReference type="NCBI Taxonomy" id="206335"/>
    <lineage>
        <taxon>Eukaryota</taxon>
        <taxon>Fungi</taxon>
        <taxon>Dikarya</taxon>
        <taxon>Basidiomycota</taxon>
        <taxon>Agaricomycotina</taxon>
        <taxon>Agaricomycetes</taxon>
        <taxon>Agaricomycetidae</taxon>
        <taxon>Agaricales</taxon>
        <taxon>Marasmiineae</taxon>
        <taxon>Omphalotaceae</taxon>
        <taxon>Rhodocollybia</taxon>
    </lineage>
</organism>
<keyword evidence="5" id="KW-0472">Membrane</keyword>
<comment type="caution">
    <text evidence="7">The sequence shown here is derived from an EMBL/GenBank/DDBJ whole genome shotgun (WGS) entry which is preliminary data.</text>
</comment>
<keyword evidence="3" id="KW-0862">Zinc</keyword>
<proteinExistence type="inferred from homology"/>
<evidence type="ECO:0000256" key="4">
    <source>
        <dbReference type="SAM" id="MobiDB-lite"/>
    </source>
</evidence>
<keyword evidence="5" id="KW-0812">Transmembrane</keyword>
<dbReference type="InterPro" id="IPR040234">
    <property type="entry name" value="QC/QCL"/>
</dbReference>
<evidence type="ECO:0000256" key="3">
    <source>
        <dbReference type="RuleBase" id="RU361240"/>
    </source>
</evidence>
<evidence type="ECO:0000259" key="6">
    <source>
        <dbReference type="Pfam" id="PF04389"/>
    </source>
</evidence>
<keyword evidence="5" id="KW-1133">Transmembrane helix</keyword>
<dbReference type="AlphaFoldDB" id="A0A9P5PL24"/>
<dbReference type="InterPro" id="IPR007484">
    <property type="entry name" value="Peptidase_M28"/>
</dbReference>
<dbReference type="OrthoDB" id="3907302at2759"/>
<evidence type="ECO:0000256" key="5">
    <source>
        <dbReference type="SAM" id="Phobius"/>
    </source>
</evidence>
<dbReference type="GO" id="GO:0008270">
    <property type="term" value="F:zinc ion binding"/>
    <property type="evidence" value="ECO:0007669"/>
    <property type="project" value="TreeGrafter"/>
</dbReference>
<keyword evidence="2" id="KW-0012">Acyltransferase</keyword>
<dbReference type="Proteomes" id="UP000772434">
    <property type="component" value="Unassembled WGS sequence"/>
</dbReference>
<keyword evidence="8" id="KW-1185">Reference proteome</keyword>
<feature type="domain" description="Peptidase M28" evidence="6">
    <location>
        <begin position="122"/>
        <end position="406"/>
    </location>
</feature>
<dbReference type="SUPFAM" id="SSF53187">
    <property type="entry name" value="Zn-dependent exopeptidases"/>
    <property type="match status" value="1"/>
</dbReference>
<evidence type="ECO:0000256" key="2">
    <source>
        <dbReference type="ARBA" id="ARBA00023315"/>
    </source>
</evidence>
<dbReference type="GO" id="GO:0016603">
    <property type="term" value="F:glutaminyl-peptide cyclotransferase activity"/>
    <property type="evidence" value="ECO:0007669"/>
    <property type="project" value="InterPro"/>
</dbReference>
<dbReference type="Pfam" id="PF04389">
    <property type="entry name" value="Peptidase_M28"/>
    <property type="match status" value="1"/>
</dbReference>
<dbReference type="CDD" id="cd03880">
    <property type="entry name" value="M28_QC_like"/>
    <property type="match status" value="1"/>
</dbReference>
<keyword evidence="1" id="KW-0808">Transferase</keyword>
<protein>
    <recommendedName>
        <fullName evidence="3">Peptide hydrolase</fullName>
        <ecNumber evidence="3">3.4.-.-</ecNumber>
    </recommendedName>
</protein>
<evidence type="ECO:0000313" key="7">
    <source>
        <dbReference type="EMBL" id="KAF9067596.1"/>
    </source>
</evidence>